<gene>
    <name evidence="2" type="ordered locus">Mrub_1964</name>
</gene>
<dbReference type="Pfam" id="PF10123">
    <property type="entry name" value="Mu-like_Pro"/>
    <property type="match status" value="1"/>
</dbReference>
<keyword evidence="1" id="KW-0175">Coiled coil</keyword>
<dbReference type="PIRSF" id="PIRSF016624">
    <property type="entry name" value="Mu_prophg_I"/>
    <property type="match status" value="1"/>
</dbReference>
<dbReference type="Proteomes" id="UP000006655">
    <property type="component" value="Chromosome"/>
</dbReference>
<reference evidence="2 3" key="1">
    <citation type="journal article" date="2010" name="Stand. Genomic Sci.">
        <title>Complete genome sequence of Meiothermus ruber type strain (21).</title>
        <authorList>
            <person name="Tindall B.J."/>
            <person name="Sikorski J."/>
            <person name="Lucas S."/>
            <person name="Goltsman E."/>
            <person name="Copeland A."/>
            <person name="Glavina Del Rio T."/>
            <person name="Nolan M."/>
            <person name="Tice H."/>
            <person name="Cheng J.F."/>
            <person name="Han C."/>
            <person name="Pitluck S."/>
            <person name="Liolios K."/>
            <person name="Ivanova N."/>
            <person name="Mavromatis K."/>
            <person name="Ovchinnikova G."/>
            <person name="Pati A."/>
            <person name="Fahnrich R."/>
            <person name="Goodwin L."/>
            <person name="Chen A."/>
            <person name="Palaniappan K."/>
            <person name="Land M."/>
            <person name="Hauser L."/>
            <person name="Chang Y.J."/>
            <person name="Jeffries C.D."/>
            <person name="Rohde M."/>
            <person name="Goker M."/>
            <person name="Woyke T."/>
            <person name="Bristow J."/>
            <person name="Eisen J.A."/>
            <person name="Markowitz V."/>
            <person name="Hugenholtz P."/>
            <person name="Kyrpides N.C."/>
            <person name="Klenk H.P."/>
            <person name="Lapidus A."/>
        </authorList>
    </citation>
    <scope>NUCLEOTIDE SEQUENCE [LARGE SCALE GENOMIC DNA]</scope>
    <source>
        <strain evidence="3">ATCC 35948 / DSM 1279 / VKM B-1258 / 21</strain>
    </source>
</reference>
<dbReference type="RefSeq" id="WP_013014219.1">
    <property type="nucleotide sequence ID" value="NC_013946.1"/>
</dbReference>
<accession>A0A806CLV1</accession>
<dbReference type="InterPro" id="IPR012106">
    <property type="entry name" value="Phage_Mu_Gp1"/>
</dbReference>
<protein>
    <submittedName>
        <fullName evidence="2">I protein</fullName>
    </submittedName>
</protein>
<dbReference type="AlphaFoldDB" id="A0A806CLV1"/>
<dbReference type="OrthoDB" id="2043985at2"/>
<evidence type="ECO:0000313" key="2">
    <source>
        <dbReference type="EMBL" id="ADD28720.1"/>
    </source>
</evidence>
<keyword evidence="3" id="KW-1185">Reference proteome</keyword>
<evidence type="ECO:0000313" key="3">
    <source>
        <dbReference type="Proteomes" id="UP000006655"/>
    </source>
</evidence>
<organism evidence="2 3">
    <name type="scientific">Meiothermus ruber (strain ATCC 35948 / DSM 1279 / VKM B-1258 / 21)</name>
    <name type="common">Thermus ruber</name>
    <dbReference type="NCBI Taxonomy" id="504728"/>
    <lineage>
        <taxon>Bacteria</taxon>
        <taxon>Thermotogati</taxon>
        <taxon>Deinococcota</taxon>
        <taxon>Deinococci</taxon>
        <taxon>Thermales</taxon>
        <taxon>Thermaceae</taxon>
        <taxon>Meiothermus</taxon>
    </lineage>
</organism>
<sequence length="334" mass="36671">MRRRYTGFNVFPSQEPPGEFLIWPYGPVTFRWADGTQIDLLFTPEDAQEVIRRAQMPELPIDYEHRNQNPVDNGPVPAAGWFQLEARPDGLWATNVRWTETAANLLRAGEYRHWSPVFWDEDGHIRQLDMIGLTNQPATVNQAPLVASAHGDPMREKLITLLGLAADASDEQIENALTELQNRVGQLEQAEALLAEAGIHAPIGSDEAHGQAMAAAANALLAARVGELEAELSTLRAQTTDAEAARVVDAALTEGRIHAASRDYWLEKFRKNPQAVRAHLASLRAGAAVPTGPFAPPQGPSDVLSELERAIIAQTGVSAEAYLATKRRREEHHA</sequence>
<feature type="coiled-coil region" evidence="1">
    <location>
        <begin position="170"/>
        <end position="245"/>
    </location>
</feature>
<evidence type="ECO:0000256" key="1">
    <source>
        <dbReference type="SAM" id="Coils"/>
    </source>
</evidence>
<proteinExistence type="predicted"/>
<dbReference type="EMBL" id="CP001743">
    <property type="protein sequence ID" value="ADD28720.1"/>
    <property type="molecule type" value="Genomic_DNA"/>
</dbReference>
<dbReference type="KEGG" id="mrb:Mrub_1964"/>
<name>A0A806CLV1_MEIRD</name>